<dbReference type="Proteomes" id="UP000198744">
    <property type="component" value="Unassembled WGS sequence"/>
</dbReference>
<gene>
    <name evidence="1" type="ORF">SAMN04489760_10755</name>
</gene>
<dbReference type="InterPro" id="IPR022472">
    <property type="entry name" value="VPLPA-CTERM"/>
</dbReference>
<dbReference type="OrthoDB" id="290386at2"/>
<dbReference type="NCBIfam" id="TIGR03370">
    <property type="entry name" value="VPLPA-CTERM"/>
    <property type="match status" value="1"/>
</dbReference>
<evidence type="ECO:0000313" key="2">
    <source>
        <dbReference type="Proteomes" id="UP000198744"/>
    </source>
</evidence>
<reference evidence="1 2" key="1">
    <citation type="submission" date="2016-10" db="EMBL/GenBank/DDBJ databases">
        <authorList>
            <person name="de Groot N.N."/>
        </authorList>
    </citation>
    <scope>NUCLEOTIDE SEQUENCE [LARGE SCALE GENOMIC DNA]</scope>
    <source>
        <strain evidence="1 2">DSM 8423</strain>
    </source>
</reference>
<sequence>MNRKNILVILAICSLMIGLAVSAHASTAAIASYDILHTPESGWQNWYHTYNGTITSDGGDYYNYSGGSGTINDGVIGTSESVAHLFSIQASPVITLNLDGSYTTNSIEIYGGDMENNCIPGNLFSVKVTIGGISAVLFSTPSGNSNDLFTITGSALDGLLTSQIVLSDFISDNPYTFMRDYFDIAEIKIDGGSNPVPIPAAFWLLGTGLVGLVGLRRKFQK</sequence>
<dbReference type="AlphaFoldDB" id="A0A1H7WP50"/>
<name>A0A1H7WP50_9BACT</name>
<proteinExistence type="predicted"/>
<protein>
    <submittedName>
        <fullName evidence="1">VPLPA-CTERM protein sorting domain-containing protein</fullName>
    </submittedName>
</protein>
<dbReference type="RefSeq" id="WP_139198245.1">
    <property type="nucleotide sequence ID" value="NZ_FOBS01000007.1"/>
</dbReference>
<keyword evidence="2" id="KW-1185">Reference proteome</keyword>
<evidence type="ECO:0000313" key="1">
    <source>
        <dbReference type="EMBL" id="SEM22819.1"/>
    </source>
</evidence>
<dbReference type="EMBL" id="FOBS01000007">
    <property type="protein sequence ID" value="SEM22819.1"/>
    <property type="molecule type" value="Genomic_DNA"/>
</dbReference>
<organism evidence="1 2">
    <name type="scientific">Syntrophus gentianae</name>
    <dbReference type="NCBI Taxonomy" id="43775"/>
    <lineage>
        <taxon>Bacteria</taxon>
        <taxon>Pseudomonadati</taxon>
        <taxon>Thermodesulfobacteriota</taxon>
        <taxon>Syntrophia</taxon>
        <taxon>Syntrophales</taxon>
        <taxon>Syntrophaceae</taxon>
        <taxon>Syntrophus</taxon>
    </lineage>
</organism>
<accession>A0A1H7WP50</accession>